<sequence length="394" mass="43097">MSTEIAWVIGLPADASYLGLVDDVRSAARRASKADPGDRLDIARFEALATRLEQAALNHPDAPRTAVSLPQGGQTMLFGTDPNAWPASLPDDIRQAASSLVAVKLLPVLVVDPHVYGITNAEVIGPAEIPADTWAAEDGVFGSRAVEARFRAQISEALDPDTTRRVPISPSGVNNAVVTEILREFVVTAPGTVRVDAPVEYRDGSRSAHPFPLRALPLVAELPPASLELKLALLSVRHTEMDAVVHGAWLRNAEISRPRPAGQTDDLVYDITLRQLEELCRTERHVRLSMYQTGLETAVVGFYRALTTHLLRLPGSVSVQPMYFVAPRRPRNDAEQQQSSNNGPRFGRPGLRNPPHTRRRNAQGDYSLKRSSPPEQKAVISENSTFRRGSVWST</sequence>
<accession>A0ABS1K1C9</accession>
<protein>
    <submittedName>
        <fullName evidence="2">Uncharacterized protein</fullName>
    </submittedName>
</protein>
<comment type="caution">
    <text evidence="2">The sequence shown here is derived from an EMBL/GenBank/DDBJ whole genome shotgun (WGS) entry which is preliminary data.</text>
</comment>
<evidence type="ECO:0000313" key="2">
    <source>
        <dbReference type="EMBL" id="MBL0705112.1"/>
    </source>
</evidence>
<dbReference type="EMBL" id="JAERRC010000019">
    <property type="protein sequence ID" value="MBL0705112.1"/>
    <property type="molecule type" value="Genomic_DNA"/>
</dbReference>
<organism evidence="2 3">
    <name type="scientific">Sinomonas cellulolyticus</name>
    <dbReference type="NCBI Taxonomy" id="2801916"/>
    <lineage>
        <taxon>Bacteria</taxon>
        <taxon>Bacillati</taxon>
        <taxon>Actinomycetota</taxon>
        <taxon>Actinomycetes</taxon>
        <taxon>Micrococcales</taxon>
        <taxon>Micrococcaceae</taxon>
        <taxon>Sinomonas</taxon>
    </lineage>
</organism>
<keyword evidence="3" id="KW-1185">Reference proteome</keyword>
<dbReference type="RefSeq" id="WP_189695325.1">
    <property type="nucleotide sequence ID" value="NZ_BNCM01000023.1"/>
</dbReference>
<reference evidence="2 3" key="1">
    <citation type="submission" date="2021-01" db="EMBL/GenBank/DDBJ databases">
        <title>Genome public.</title>
        <authorList>
            <person name="Liu C."/>
            <person name="Sun Q."/>
        </authorList>
    </citation>
    <scope>NUCLEOTIDE SEQUENCE [LARGE SCALE GENOMIC DNA]</scope>
    <source>
        <strain evidence="2 3">JC656</strain>
    </source>
</reference>
<feature type="compositionally biased region" description="Polar residues" evidence="1">
    <location>
        <begin position="381"/>
        <end position="394"/>
    </location>
</feature>
<gene>
    <name evidence="2" type="ORF">JJE72_06270</name>
</gene>
<feature type="region of interest" description="Disordered" evidence="1">
    <location>
        <begin position="330"/>
        <end position="394"/>
    </location>
</feature>
<proteinExistence type="predicted"/>
<evidence type="ECO:0000256" key="1">
    <source>
        <dbReference type="SAM" id="MobiDB-lite"/>
    </source>
</evidence>
<name>A0ABS1K1C9_9MICC</name>
<dbReference type="Proteomes" id="UP000639051">
    <property type="component" value="Unassembled WGS sequence"/>
</dbReference>
<evidence type="ECO:0000313" key="3">
    <source>
        <dbReference type="Proteomes" id="UP000639051"/>
    </source>
</evidence>